<dbReference type="Proteomes" id="UP001153328">
    <property type="component" value="Unassembled WGS sequence"/>
</dbReference>
<accession>A0A9W4E4D1</accession>
<gene>
    <name evidence="1" type="ORF">SBRY_20247</name>
</gene>
<name>A0A9W4E4D1_9ACTN</name>
<keyword evidence="2" id="KW-1185">Reference proteome</keyword>
<comment type="caution">
    <text evidence="1">The sequence shown here is derived from an EMBL/GenBank/DDBJ whole genome shotgun (WGS) entry which is preliminary data.</text>
</comment>
<proteinExistence type="predicted"/>
<dbReference type="EMBL" id="CAJVAX010000012">
    <property type="protein sequence ID" value="CAG7626294.1"/>
    <property type="molecule type" value="Genomic_DNA"/>
</dbReference>
<organism evidence="1 2">
    <name type="scientific">Actinacidiphila bryophytorum</name>
    <dbReference type="NCBI Taxonomy" id="1436133"/>
    <lineage>
        <taxon>Bacteria</taxon>
        <taxon>Bacillati</taxon>
        <taxon>Actinomycetota</taxon>
        <taxon>Actinomycetes</taxon>
        <taxon>Kitasatosporales</taxon>
        <taxon>Streptomycetaceae</taxon>
        <taxon>Actinacidiphila</taxon>
    </lineage>
</organism>
<reference evidence="1" key="1">
    <citation type="submission" date="2021-06" db="EMBL/GenBank/DDBJ databases">
        <authorList>
            <person name="Arsene-Ploetze F."/>
        </authorList>
    </citation>
    <scope>NUCLEOTIDE SEQUENCE</scope>
    <source>
        <strain evidence="1">SBRY1</strain>
    </source>
</reference>
<dbReference type="RefSeq" id="WP_205042408.1">
    <property type="nucleotide sequence ID" value="NZ_CAJVAX010000012.1"/>
</dbReference>
<protein>
    <submittedName>
        <fullName evidence="1">Uncharacterized protein</fullName>
    </submittedName>
</protein>
<sequence>MATQHFWTWRGKFFGYRSGDNLYTHRGQHVGKFYGEEIYGVDGRYLGEVMNDDRLITHKSKKAWAKPAFGPIRGSLYTKYANYAGYAMYAGYEDFPLAETF</sequence>
<evidence type="ECO:0000313" key="1">
    <source>
        <dbReference type="EMBL" id="CAG7626294.1"/>
    </source>
</evidence>
<dbReference type="AlphaFoldDB" id="A0A9W4E4D1"/>
<evidence type="ECO:0000313" key="2">
    <source>
        <dbReference type="Proteomes" id="UP001153328"/>
    </source>
</evidence>